<accession>A0AAD6Y144</accession>
<dbReference type="EMBL" id="JARJCN010000003">
    <property type="protein sequence ID" value="KAJ7102321.1"/>
    <property type="molecule type" value="Genomic_DNA"/>
</dbReference>
<keyword evidence="3" id="KW-1185">Reference proteome</keyword>
<dbReference type="Gene3D" id="3.40.970.10">
    <property type="entry name" value="Ribonuclease H1, N-terminal domain"/>
    <property type="match status" value="1"/>
</dbReference>
<reference evidence="2" key="1">
    <citation type="submission" date="2023-03" db="EMBL/GenBank/DDBJ databases">
        <title>Massive genome expansion in bonnet fungi (Mycena s.s.) driven by repeated elements and novel gene families across ecological guilds.</title>
        <authorList>
            <consortium name="Lawrence Berkeley National Laboratory"/>
            <person name="Harder C.B."/>
            <person name="Miyauchi S."/>
            <person name="Viragh M."/>
            <person name="Kuo A."/>
            <person name="Thoen E."/>
            <person name="Andreopoulos B."/>
            <person name="Lu D."/>
            <person name="Skrede I."/>
            <person name="Drula E."/>
            <person name="Henrissat B."/>
            <person name="Morin E."/>
            <person name="Kohler A."/>
            <person name="Barry K."/>
            <person name="LaButti K."/>
            <person name="Morin E."/>
            <person name="Salamov A."/>
            <person name="Lipzen A."/>
            <person name="Mereny Z."/>
            <person name="Hegedus B."/>
            <person name="Baldrian P."/>
            <person name="Stursova M."/>
            <person name="Weitz H."/>
            <person name="Taylor A."/>
            <person name="Grigoriev I.V."/>
            <person name="Nagy L.G."/>
            <person name="Martin F."/>
            <person name="Kauserud H."/>
        </authorList>
    </citation>
    <scope>NUCLEOTIDE SEQUENCE</scope>
    <source>
        <strain evidence="2">CBHHK173m</strain>
    </source>
</reference>
<protein>
    <recommendedName>
        <fullName evidence="1">Ribonuclease H1 N-terminal domain-containing protein</fullName>
    </recommendedName>
</protein>
<evidence type="ECO:0000313" key="2">
    <source>
        <dbReference type="EMBL" id="KAJ7102321.1"/>
    </source>
</evidence>
<dbReference type="InterPro" id="IPR009027">
    <property type="entry name" value="Ribosomal_bL9/RNase_H1_N"/>
</dbReference>
<dbReference type="InterPro" id="IPR011320">
    <property type="entry name" value="RNase_H1_N"/>
</dbReference>
<sequence>MPKAPKFYAVSKGREGPKVYDNWDEVKENVSRYPGATHKSFPTAAQAETCFSFYAISSF</sequence>
<comment type="caution">
    <text evidence="2">The sequence shown here is derived from an EMBL/GenBank/DDBJ whole genome shotgun (WGS) entry which is preliminary data.</text>
</comment>
<evidence type="ECO:0000313" key="3">
    <source>
        <dbReference type="Proteomes" id="UP001222325"/>
    </source>
</evidence>
<proteinExistence type="predicted"/>
<dbReference type="SUPFAM" id="SSF55658">
    <property type="entry name" value="L9 N-domain-like"/>
    <property type="match status" value="1"/>
</dbReference>
<evidence type="ECO:0000259" key="1">
    <source>
        <dbReference type="Pfam" id="PF01693"/>
    </source>
</evidence>
<feature type="domain" description="Ribonuclease H1 N-terminal" evidence="1">
    <location>
        <begin position="6"/>
        <end position="48"/>
    </location>
</feature>
<dbReference type="Proteomes" id="UP001222325">
    <property type="component" value="Unassembled WGS sequence"/>
</dbReference>
<name>A0AAD6Y144_9AGAR</name>
<gene>
    <name evidence="2" type="ORF">B0H15DRAFT_324997</name>
</gene>
<dbReference type="Pfam" id="PF01693">
    <property type="entry name" value="Cauli_VI"/>
    <property type="match status" value="1"/>
</dbReference>
<dbReference type="AlphaFoldDB" id="A0AAD6Y144"/>
<dbReference type="InterPro" id="IPR037056">
    <property type="entry name" value="RNase_H1_N_sf"/>
</dbReference>
<organism evidence="2 3">
    <name type="scientific">Mycena belliarum</name>
    <dbReference type="NCBI Taxonomy" id="1033014"/>
    <lineage>
        <taxon>Eukaryota</taxon>
        <taxon>Fungi</taxon>
        <taxon>Dikarya</taxon>
        <taxon>Basidiomycota</taxon>
        <taxon>Agaricomycotina</taxon>
        <taxon>Agaricomycetes</taxon>
        <taxon>Agaricomycetidae</taxon>
        <taxon>Agaricales</taxon>
        <taxon>Marasmiineae</taxon>
        <taxon>Mycenaceae</taxon>
        <taxon>Mycena</taxon>
    </lineage>
</organism>